<protein>
    <submittedName>
        <fullName evidence="1">Uncharacterized protein</fullName>
    </submittedName>
</protein>
<proteinExistence type="predicted"/>
<accession>A0A0E9X4P0</accession>
<reference evidence="1" key="2">
    <citation type="journal article" date="2015" name="Fish Shellfish Immunol.">
        <title>Early steps in the European eel (Anguilla anguilla)-Vibrio vulnificus interaction in the gills: Role of the RtxA13 toxin.</title>
        <authorList>
            <person name="Callol A."/>
            <person name="Pajuelo D."/>
            <person name="Ebbesson L."/>
            <person name="Teles M."/>
            <person name="MacKenzie S."/>
            <person name="Amaro C."/>
        </authorList>
    </citation>
    <scope>NUCLEOTIDE SEQUENCE</scope>
</reference>
<dbReference type="AlphaFoldDB" id="A0A0E9X4P0"/>
<organism evidence="1">
    <name type="scientific">Anguilla anguilla</name>
    <name type="common">European freshwater eel</name>
    <name type="synonym">Muraena anguilla</name>
    <dbReference type="NCBI Taxonomy" id="7936"/>
    <lineage>
        <taxon>Eukaryota</taxon>
        <taxon>Metazoa</taxon>
        <taxon>Chordata</taxon>
        <taxon>Craniata</taxon>
        <taxon>Vertebrata</taxon>
        <taxon>Euteleostomi</taxon>
        <taxon>Actinopterygii</taxon>
        <taxon>Neopterygii</taxon>
        <taxon>Teleostei</taxon>
        <taxon>Anguilliformes</taxon>
        <taxon>Anguillidae</taxon>
        <taxon>Anguilla</taxon>
    </lineage>
</organism>
<reference evidence="1" key="1">
    <citation type="submission" date="2014-11" db="EMBL/GenBank/DDBJ databases">
        <authorList>
            <person name="Amaro Gonzalez C."/>
        </authorList>
    </citation>
    <scope>NUCLEOTIDE SEQUENCE</scope>
</reference>
<evidence type="ECO:0000313" key="1">
    <source>
        <dbReference type="EMBL" id="JAH96825.1"/>
    </source>
</evidence>
<sequence>MQIQAQYCGCSFKSSKVAVTLRVAECQGVKNCTVHNACPSHTVYTQALSHLHLLSHTQTLHSAYVSTHQTHSARISHCVRAP</sequence>
<dbReference type="EMBL" id="GBXM01011752">
    <property type="protein sequence ID" value="JAH96825.1"/>
    <property type="molecule type" value="Transcribed_RNA"/>
</dbReference>
<name>A0A0E9X4P0_ANGAN</name>